<dbReference type="AlphaFoldDB" id="A0A084IQY2"/>
<comment type="caution">
    <text evidence="1">The sequence shown here is derived from an EMBL/GenBank/DDBJ whole genome shotgun (WGS) entry which is preliminary data.</text>
</comment>
<evidence type="ECO:0000313" key="1">
    <source>
        <dbReference type="EMBL" id="KEZ79116.1"/>
    </source>
</evidence>
<dbReference type="Proteomes" id="UP000028302">
    <property type="component" value="Unassembled WGS sequence"/>
</dbReference>
<evidence type="ECO:0000313" key="2">
    <source>
        <dbReference type="Proteomes" id="UP000028302"/>
    </source>
</evidence>
<gene>
    <name evidence="1" type="ORF">C41B8_00165</name>
</gene>
<proteinExistence type="predicted"/>
<reference evidence="1 2" key="1">
    <citation type="submission" date="2013-03" db="EMBL/GenBank/DDBJ databases">
        <title>Salinisphaera hydrothermalis C41B8 Genome Sequencing.</title>
        <authorList>
            <person name="Li C."/>
            <person name="Lai Q."/>
            <person name="Shao Z."/>
        </authorList>
    </citation>
    <scope>NUCLEOTIDE SEQUENCE [LARGE SCALE GENOMIC DNA]</scope>
    <source>
        <strain evidence="1 2">C41B8</strain>
    </source>
</reference>
<name>A0A084IQY2_SALHC</name>
<sequence length="122" mass="13900">MGALVDDSYQYEMRQGERPRFLDDGDKAVLVDRREYRLNAERALIAQFVCQRRLFGMVYSRLCREVFDSLKEGGGVFLGGLVPSEKLSPNLKYPGDIDLLAIPYQDNKLLVDKTLGVEIKII</sequence>
<keyword evidence="2" id="KW-1185">Reference proteome</keyword>
<protein>
    <submittedName>
        <fullName evidence="1">Uncharacterized protein</fullName>
    </submittedName>
</protein>
<accession>A0A084IQY2</accession>
<organism evidence="1 2">
    <name type="scientific">Salinisphaera hydrothermalis (strain C41B8)</name>
    <dbReference type="NCBI Taxonomy" id="1304275"/>
    <lineage>
        <taxon>Bacteria</taxon>
        <taxon>Pseudomonadati</taxon>
        <taxon>Pseudomonadota</taxon>
        <taxon>Gammaproteobacteria</taxon>
        <taxon>Salinisphaerales</taxon>
        <taxon>Salinisphaeraceae</taxon>
        <taxon>Salinisphaera</taxon>
    </lineage>
</organism>
<dbReference type="EMBL" id="APNK01000001">
    <property type="protein sequence ID" value="KEZ79116.1"/>
    <property type="molecule type" value="Genomic_DNA"/>
</dbReference>